<dbReference type="Proteomes" id="UP000027586">
    <property type="component" value="Unassembled WGS sequence"/>
</dbReference>
<protein>
    <submittedName>
        <fullName evidence="1">Uncharacterized protein</fullName>
    </submittedName>
</protein>
<proteinExistence type="predicted"/>
<keyword evidence="2" id="KW-1185">Reference proteome</keyword>
<reference evidence="1" key="1">
    <citation type="submission" date="2013-08" db="EMBL/GenBank/DDBJ databases">
        <title>Gene expansion shapes genome architecture in the human pathogen Lichtheimia corymbifera: an evolutionary genomics analysis in the ancient terrestrial Mucorales (Mucoromycotina).</title>
        <authorList>
            <person name="Schwartze V.U."/>
            <person name="Winter S."/>
            <person name="Shelest E."/>
            <person name="Marcet-Houben M."/>
            <person name="Horn F."/>
            <person name="Wehner S."/>
            <person name="Hoffmann K."/>
            <person name="Riege K."/>
            <person name="Sammeth M."/>
            <person name="Nowrousian M."/>
            <person name="Valiante V."/>
            <person name="Linde J."/>
            <person name="Jacobsen I.D."/>
            <person name="Marz M."/>
            <person name="Brakhage A.A."/>
            <person name="Gabaldon T."/>
            <person name="Bocker S."/>
            <person name="Voigt K."/>
        </authorList>
    </citation>
    <scope>NUCLEOTIDE SEQUENCE [LARGE SCALE GENOMIC DNA]</scope>
    <source>
        <strain evidence="1">FSU 9682</strain>
    </source>
</reference>
<evidence type="ECO:0000313" key="1">
    <source>
        <dbReference type="EMBL" id="CDH56799.1"/>
    </source>
</evidence>
<dbReference type="VEuPathDB" id="FungiDB:LCOR_07811.1"/>
<dbReference type="EMBL" id="CBTN010000041">
    <property type="protein sequence ID" value="CDH56799.1"/>
    <property type="molecule type" value="Genomic_DNA"/>
</dbReference>
<comment type="caution">
    <text evidence="1">The sequence shown here is derived from an EMBL/GenBank/DDBJ whole genome shotgun (WGS) entry which is preliminary data.</text>
</comment>
<name>A0A068S3E4_9FUNG</name>
<accession>A0A068S3E4</accession>
<evidence type="ECO:0000313" key="2">
    <source>
        <dbReference type="Proteomes" id="UP000027586"/>
    </source>
</evidence>
<dbReference type="AlphaFoldDB" id="A0A068S3E4"/>
<organism evidence="1 2">
    <name type="scientific">Lichtheimia corymbifera JMRC:FSU:9682</name>
    <dbReference type="NCBI Taxonomy" id="1263082"/>
    <lineage>
        <taxon>Eukaryota</taxon>
        <taxon>Fungi</taxon>
        <taxon>Fungi incertae sedis</taxon>
        <taxon>Mucoromycota</taxon>
        <taxon>Mucoromycotina</taxon>
        <taxon>Mucoromycetes</taxon>
        <taxon>Mucorales</taxon>
        <taxon>Lichtheimiaceae</taxon>
        <taxon>Lichtheimia</taxon>
    </lineage>
</organism>
<gene>
    <name evidence="1" type="ORF">LCOR_07811.1</name>
</gene>
<sequence>MQRGTFSLSTTPSILYTEAWYNESLNGKHKGACISKLYNEAWGLQWNKVARLGEAHLGCKFHDQPLIHPMSPPASSKKIQEVDLRSTLAGGDIAKLGIGHDDCETCTVDPIDPAEQLCSMKEPTLHSKV</sequence>